<feature type="domain" description="Fibrinogen C-terminal" evidence="3">
    <location>
        <begin position="513"/>
        <end position="736"/>
    </location>
</feature>
<evidence type="ECO:0000259" key="3">
    <source>
        <dbReference type="PROSITE" id="PS51406"/>
    </source>
</evidence>
<dbReference type="SMART" id="SM00186">
    <property type="entry name" value="FBG"/>
    <property type="match status" value="1"/>
</dbReference>
<reference evidence="4" key="1">
    <citation type="submission" date="2022-03" db="EMBL/GenBank/DDBJ databases">
        <authorList>
            <person name="Sayadi A."/>
        </authorList>
    </citation>
    <scope>NUCLEOTIDE SEQUENCE</scope>
</reference>
<proteinExistence type="predicted"/>
<dbReference type="InterPro" id="IPR036056">
    <property type="entry name" value="Fibrinogen-like_C"/>
</dbReference>
<organism evidence="4 5">
    <name type="scientific">Acanthoscelides obtectus</name>
    <name type="common">Bean weevil</name>
    <name type="synonym">Bruchus obtectus</name>
    <dbReference type="NCBI Taxonomy" id="200917"/>
    <lineage>
        <taxon>Eukaryota</taxon>
        <taxon>Metazoa</taxon>
        <taxon>Ecdysozoa</taxon>
        <taxon>Arthropoda</taxon>
        <taxon>Hexapoda</taxon>
        <taxon>Insecta</taxon>
        <taxon>Pterygota</taxon>
        <taxon>Neoptera</taxon>
        <taxon>Endopterygota</taxon>
        <taxon>Coleoptera</taxon>
        <taxon>Polyphaga</taxon>
        <taxon>Cucujiformia</taxon>
        <taxon>Chrysomeloidea</taxon>
        <taxon>Chrysomelidae</taxon>
        <taxon>Bruchinae</taxon>
        <taxon>Bruchini</taxon>
        <taxon>Acanthoscelides</taxon>
    </lineage>
</organism>
<protein>
    <recommendedName>
        <fullName evidence="3">Fibrinogen C-terminal domain-containing protein</fullName>
    </recommendedName>
</protein>
<dbReference type="AlphaFoldDB" id="A0A9P0MB90"/>
<dbReference type="GO" id="GO:0005615">
    <property type="term" value="C:extracellular space"/>
    <property type="evidence" value="ECO:0007669"/>
    <property type="project" value="TreeGrafter"/>
</dbReference>
<dbReference type="SUPFAM" id="SSF56496">
    <property type="entry name" value="Fibrinogen C-terminal domain-like"/>
    <property type="match status" value="1"/>
</dbReference>
<gene>
    <name evidence="4" type="ORF">ACAOBT_LOCUS33018</name>
</gene>
<sequence>MYHIAHKLHYPEHTFCFIKKGIIRPIKMKHIITMILFISMSVLIVECVPPSLANPGPGQLQAELSTVKNTIKVLSDQWEKWNTLFVTSLEPRITSTASTLASIDSNIHNLQERAHVWDTFQLHVAAWNDQLASMDRKIDIINKGQEKVLALDGKLNAVLSMEYKLDNTIKALKNIESTASSLDTILTAKTTKIYTDPLLNEFTSRGVLSAIKSVERKLDRLLLPNQNWGKGVEKPKLQVKCNIPRMIEDLLNDVSSKVDVIFDNITNDKEESDDYEEYVDVEGSGATMNIKRSLGKNKATKCAQSCKQSHKLLKEVLNKTKSIETYSKQTLEFVKNIRTRTTNGEEGEPTIQGIYGALEKEHLTLNIQRYQKIDQAMEVLLNRTADIESIPNKMHDCGKSSLIIEELLRSALNTENITKLMYNRQNMFSLKQLLSDETRTLGKDLNDVLKAHFSEQRAYLETIVDTNMKQCFRYNFLPTTKTHVQHISTSAPLPEVPSSSRPTTVDFQPTWRPVLDRNKSSCEDLSYDDPSGVYIFEKDGLGDGNVSYKKRYCDIQNDGLWTVIQRRDDYSTQHNFNATWEDYEQGFGDLSADFWMGNDFLHRISAKYDLILRVELEDFENNHVWAEYDKFQVLDGTQNYTLVIGGYTGNSSDSFLSHNGTAFSTYDRRNDQAPECCPCAVSYGGGWWFNRCFESNLNGVYHRKPNDNGYFRGIIWEHWLGNYSLKKSVMKVKAKGQIYTNEEDTSVRNEIPYYEEP</sequence>
<dbReference type="PROSITE" id="PS00514">
    <property type="entry name" value="FIBRINOGEN_C_1"/>
    <property type="match status" value="1"/>
</dbReference>
<dbReference type="InterPro" id="IPR002181">
    <property type="entry name" value="Fibrinogen_a/b/g_C_dom"/>
</dbReference>
<dbReference type="InterPro" id="IPR020837">
    <property type="entry name" value="Fibrinogen_CS"/>
</dbReference>
<dbReference type="PANTHER" id="PTHR19143">
    <property type="entry name" value="FIBRINOGEN/TENASCIN/ANGIOPOEITIN"/>
    <property type="match status" value="1"/>
</dbReference>
<evidence type="ECO:0000313" key="5">
    <source>
        <dbReference type="Proteomes" id="UP001152888"/>
    </source>
</evidence>
<comment type="caution">
    <text evidence="4">The sequence shown here is derived from an EMBL/GenBank/DDBJ whole genome shotgun (WGS) entry which is preliminary data.</text>
</comment>
<keyword evidence="1" id="KW-1015">Disulfide bond</keyword>
<dbReference type="EMBL" id="CAKOFQ010008219">
    <property type="protein sequence ID" value="CAH2012786.1"/>
    <property type="molecule type" value="Genomic_DNA"/>
</dbReference>
<keyword evidence="2" id="KW-0472">Membrane</keyword>
<dbReference type="Pfam" id="PF00147">
    <property type="entry name" value="Fibrinogen_C"/>
    <property type="match status" value="1"/>
</dbReference>
<name>A0A9P0MB90_ACAOB</name>
<dbReference type="PROSITE" id="PS51406">
    <property type="entry name" value="FIBRINOGEN_C_2"/>
    <property type="match status" value="1"/>
</dbReference>
<dbReference type="InterPro" id="IPR014716">
    <property type="entry name" value="Fibrinogen_a/b/g_C_1"/>
</dbReference>
<keyword evidence="2" id="KW-0812">Transmembrane</keyword>
<dbReference type="CDD" id="cd00087">
    <property type="entry name" value="FReD"/>
    <property type="match status" value="1"/>
</dbReference>
<evidence type="ECO:0000256" key="1">
    <source>
        <dbReference type="ARBA" id="ARBA00023157"/>
    </source>
</evidence>
<accession>A0A9P0MB90</accession>
<dbReference type="OrthoDB" id="6145874at2759"/>
<evidence type="ECO:0000313" key="4">
    <source>
        <dbReference type="EMBL" id="CAH2012786.1"/>
    </source>
</evidence>
<keyword evidence="2" id="KW-1133">Transmembrane helix</keyword>
<evidence type="ECO:0000256" key="2">
    <source>
        <dbReference type="SAM" id="Phobius"/>
    </source>
</evidence>
<dbReference type="Gene3D" id="3.90.215.10">
    <property type="entry name" value="Gamma Fibrinogen, chain A, domain 1"/>
    <property type="match status" value="1"/>
</dbReference>
<dbReference type="InterPro" id="IPR050373">
    <property type="entry name" value="Fibrinogen_C-term_domain"/>
</dbReference>
<dbReference type="Proteomes" id="UP001152888">
    <property type="component" value="Unassembled WGS sequence"/>
</dbReference>
<keyword evidence="5" id="KW-1185">Reference proteome</keyword>
<feature type="transmembrane region" description="Helical" evidence="2">
    <location>
        <begin position="28"/>
        <end position="45"/>
    </location>
</feature>